<protein>
    <submittedName>
        <fullName evidence="3">Homeobox protein 12-like</fullName>
    </submittedName>
</protein>
<feature type="compositionally biased region" description="Low complexity" evidence="1">
    <location>
        <begin position="186"/>
        <end position="204"/>
    </location>
</feature>
<feature type="compositionally biased region" description="Acidic residues" evidence="1">
    <location>
        <begin position="248"/>
        <end position="261"/>
    </location>
</feature>
<proteinExistence type="predicted"/>
<feature type="region of interest" description="Disordered" evidence="1">
    <location>
        <begin position="13"/>
        <end position="47"/>
    </location>
</feature>
<name>A0A6P6YAS7_DERPT</name>
<keyword evidence="2" id="KW-1185">Reference proteome</keyword>
<organism evidence="2 3">
    <name type="scientific">Dermatophagoides pteronyssinus</name>
    <name type="common">European house dust mite</name>
    <dbReference type="NCBI Taxonomy" id="6956"/>
    <lineage>
        <taxon>Eukaryota</taxon>
        <taxon>Metazoa</taxon>
        <taxon>Ecdysozoa</taxon>
        <taxon>Arthropoda</taxon>
        <taxon>Chelicerata</taxon>
        <taxon>Arachnida</taxon>
        <taxon>Acari</taxon>
        <taxon>Acariformes</taxon>
        <taxon>Sarcoptiformes</taxon>
        <taxon>Astigmata</taxon>
        <taxon>Psoroptidia</taxon>
        <taxon>Analgoidea</taxon>
        <taxon>Pyroglyphidae</taxon>
        <taxon>Dermatophagoidinae</taxon>
        <taxon>Dermatophagoides</taxon>
    </lineage>
</organism>
<feature type="region of interest" description="Disordered" evidence="1">
    <location>
        <begin position="248"/>
        <end position="279"/>
    </location>
</feature>
<gene>
    <name evidence="3" type="primary">LOC113795691</name>
</gene>
<feature type="non-terminal residue" evidence="3">
    <location>
        <position position="472"/>
    </location>
</feature>
<sequence length="472" mass="53505">MGSNVCKTLHLPLTSQQQRRHDLKDSRFDQNDNNHNNRNGGGKRSLNFGIHNSKKQGKIKQRVQVQPITERLVEVNTSYLDHIQSNIRMDDKNNFIEQLNCSYCEKKIFTDNKNDVLDHNSHHSHKNHPRTPSPDTTLTVRPEVMNIPSIEDDDDDDKKLIATTPLSDRSADNPEEKSLSDSIKVSPSGSQSTSSSCSSSSSSSPQRNVDPFPIINEHENDDDNNADKPGSISPILYRSVSTIPMCLEEEEEEENEAEDDHDEHGDSINELPKKMNKSSTTKNNQFMAITNEKFPRKKCRSLPRLDSKFNLLIQNWSDLDLLTKEFVKTGDKMNNNNEKNGEEFCEFCEYIKGGGADKTSTWTNLDKDVTMLIDMADRLGMMIMEKEKDKEISGGGGSAIQNKSALLLQQEDIVEEKKVSLSYLEKLNNSMDLKQKVHFLRKKRQVGISVMKTSGGKCLMDFNDGQNSYQIQ</sequence>
<feature type="compositionally biased region" description="Basic and acidic residues" evidence="1">
    <location>
        <begin position="19"/>
        <end position="32"/>
    </location>
</feature>
<dbReference type="AlphaFoldDB" id="A0A6P6YAS7"/>
<feature type="region of interest" description="Disordered" evidence="1">
    <location>
        <begin position="115"/>
        <end position="235"/>
    </location>
</feature>
<evidence type="ECO:0000313" key="3">
    <source>
        <dbReference type="RefSeq" id="XP_027201699.1"/>
    </source>
</evidence>
<evidence type="ECO:0000256" key="1">
    <source>
        <dbReference type="SAM" id="MobiDB-lite"/>
    </source>
</evidence>
<accession>A0A6P6YAS7</accession>
<dbReference type="OrthoDB" id="6515069at2759"/>
<dbReference type="KEGG" id="dpte:113795691"/>
<dbReference type="InParanoid" id="A0A6P6YAS7"/>
<dbReference type="OMA" id="TIFPISE"/>
<evidence type="ECO:0000313" key="2">
    <source>
        <dbReference type="Proteomes" id="UP000515146"/>
    </source>
</evidence>
<feature type="compositionally biased region" description="Basic and acidic residues" evidence="1">
    <location>
        <begin position="262"/>
        <end position="273"/>
    </location>
</feature>
<dbReference type="RefSeq" id="XP_027201699.1">
    <property type="nucleotide sequence ID" value="XM_027345898.1"/>
</dbReference>
<reference evidence="3" key="1">
    <citation type="submission" date="2025-08" db="UniProtKB">
        <authorList>
            <consortium name="RefSeq"/>
        </authorList>
    </citation>
    <scope>IDENTIFICATION</scope>
    <source>
        <strain evidence="3">Airmid</strain>
    </source>
</reference>
<feature type="compositionally biased region" description="Basic and acidic residues" evidence="1">
    <location>
        <begin position="169"/>
        <end position="179"/>
    </location>
</feature>
<dbReference type="Proteomes" id="UP000515146">
    <property type="component" value="Unplaced"/>
</dbReference>